<dbReference type="EMBL" id="AP014879">
    <property type="protein sequence ID" value="BAV34996.1"/>
    <property type="molecule type" value="Genomic_DNA"/>
</dbReference>
<dbReference type="CDD" id="cd04301">
    <property type="entry name" value="NAT_SF"/>
    <property type="match status" value="1"/>
</dbReference>
<sequence length="140" mass="16123">MKIALAETEADIARCYPVMAELRPHLTGQDFVARVHRQQQTGYLLAYLEDEGEIRSVAGYRFLEMLCCGKILYVDDLVTHATCRSTGYGSRLFDWLVEQARAAGCHEFHLDSGVQRFDAHRFYLCHGMNIVWHHFSLKLD</sequence>
<dbReference type="PROSITE" id="PS51186">
    <property type="entry name" value="GNAT"/>
    <property type="match status" value="1"/>
</dbReference>
<organism evidence="2 3">
    <name type="scientific">Sulfuricaulis limicola</name>
    <dbReference type="NCBI Taxonomy" id="1620215"/>
    <lineage>
        <taxon>Bacteria</taxon>
        <taxon>Pseudomonadati</taxon>
        <taxon>Pseudomonadota</taxon>
        <taxon>Gammaproteobacteria</taxon>
        <taxon>Acidiferrobacterales</taxon>
        <taxon>Acidiferrobacteraceae</taxon>
        <taxon>Sulfuricaulis</taxon>
    </lineage>
</organism>
<dbReference type="OrthoDB" id="9799601at2"/>
<dbReference type="Proteomes" id="UP000243180">
    <property type="component" value="Chromosome"/>
</dbReference>
<keyword evidence="3" id="KW-1185">Reference proteome</keyword>
<feature type="domain" description="N-acetyltransferase" evidence="1">
    <location>
        <begin position="1"/>
        <end position="140"/>
    </location>
</feature>
<dbReference type="InterPro" id="IPR016181">
    <property type="entry name" value="Acyl_CoA_acyltransferase"/>
</dbReference>
<evidence type="ECO:0000259" key="1">
    <source>
        <dbReference type="PROSITE" id="PS51186"/>
    </source>
</evidence>
<dbReference type="AlphaFoldDB" id="A0A1B4XJN2"/>
<reference evidence="2 3" key="1">
    <citation type="submission" date="2015-05" db="EMBL/GenBank/DDBJ databases">
        <title>Complete genome sequence of a sulfur-oxidizing gammaproteobacterium strain HA5.</title>
        <authorList>
            <person name="Miura A."/>
            <person name="Kojima H."/>
            <person name="Fukui M."/>
        </authorList>
    </citation>
    <scope>NUCLEOTIDE SEQUENCE [LARGE SCALE GENOMIC DNA]</scope>
    <source>
        <strain evidence="2 3">HA5</strain>
    </source>
</reference>
<evidence type="ECO:0000313" key="2">
    <source>
        <dbReference type="EMBL" id="BAV34996.1"/>
    </source>
</evidence>
<accession>A0A1B4XJN2</accession>
<dbReference type="RefSeq" id="WP_096361684.1">
    <property type="nucleotide sequence ID" value="NZ_AP014879.1"/>
</dbReference>
<protein>
    <submittedName>
        <fullName evidence="2">Acetyltransferase</fullName>
    </submittedName>
</protein>
<dbReference type="Pfam" id="PF00583">
    <property type="entry name" value="Acetyltransf_1"/>
    <property type="match status" value="1"/>
</dbReference>
<gene>
    <name evidence="2" type="ORF">SCL_2719</name>
</gene>
<name>A0A1B4XJN2_9GAMM</name>
<dbReference type="InParanoid" id="A0A1B4XJN2"/>
<evidence type="ECO:0000313" key="3">
    <source>
        <dbReference type="Proteomes" id="UP000243180"/>
    </source>
</evidence>
<dbReference type="KEGG" id="slim:SCL_2719"/>
<dbReference type="SUPFAM" id="SSF55729">
    <property type="entry name" value="Acyl-CoA N-acyltransferases (Nat)"/>
    <property type="match status" value="1"/>
</dbReference>
<dbReference type="GO" id="GO:0016747">
    <property type="term" value="F:acyltransferase activity, transferring groups other than amino-acyl groups"/>
    <property type="evidence" value="ECO:0007669"/>
    <property type="project" value="InterPro"/>
</dbReference>
<keyword evidence="2" id="KW-0808">Transferase</keyword>
<proteinExistence type="predicted"/>
<dbReference type="InterPro" id="IPR000182">
    <property type="entry name" value="GNAT_dom"/>
</dbReference>
<dbReference type="FunCoup" id="A0A1B4XJN2">
    <property type="interactions" value="24"/>
</dbReference>
<dbReference type="Gene3D" id="3.40.630.30">
    <property type="match status" value="1"/>
</dbReference>